<comment type="caution">
    <text evidence="2">The sequence shown here is derived from an EMBL/GenBank/DDBJ whole genome shotgun (WGS) entry which is preliminary data.</text>
</comment>
<dbReference type="InterPro" id="IPR021557">
    <property type="entry name" value="DUF3016"/>
</dbReference>
<dbReference type="Pfam" id="PF11454">
    <property type="entry name" value="DUF3016"/>
    <property type="match status" value="1"/>
</dbReference>
<protein>
    <submittedName>
        <fullName evidence="2">DUF3016 domain-containing protein</fullName>
    </submittedName>
</protein>
<name>A0ABX2ENC2_9BURK</name>
<organism evidence="2 3">
    <name type="scientific">Pseudaquabacterium terrae</name>
    <dbReference type="NCBI Taxonomy" id="2732868"/>
    <lineage>
        <taxon>Bacteria</taxon>
        <taxon>Pseudomonadati</taxon>
        <taxon>Pseudomonadota</taxon>
        <taxon>Betaproteobacteria</taxon>
        <taxon>Burkholderiales</taxon>
        <taxon>Sphaerotilaceae</taxon>
        <taxon>Pseudaquabacterium</taxon>
    </lineage>
</organism>
<reference evidence="2 3" key="1">
    <citation type="submission" date="2020-05" db="EMBL/GenBank/DDBJ databases">
        <title>Aquincola sp. isolate from soil.</title>
        <authorList>
            <person name="Han J."/>
            <person name="Kim D.-U."/>
        </authorList>
    </citation>
    <scope>NUCLEOTIDE SEQUENCE [LARGE SCALE GENOMIC DNA]</scope>
    <source>
        <strain evidence="2 3">S2</strain>
    </source>
</reference>
<evidence type="ECO:0000313" key="3">
    <source>
        <dbReference type="Proteomes" id="UP000737171"/>
    </source>
</evidence>
<dbReference type="PROSITE" id="PS51257">
    <property type="entry name" value="PROKAR_LIPOPROTEIN"/>
    <property type="match status" value="1"/>
</dbReference>
<proteinExistence type="predicted"/>
<dbReference type="Proteomes" id="UP000737171">
    <property type="component" value="Unassembled WGS sequence"/>
</dbReference>
<gene>
    <name evidence="2" type="ORF">HLB44_24225</name>
</gene>
<feature type="chain" id="PRO_5045225076" evidence="1">
    <location>
        <begin position="27"/>
        <end position="166"/>
    </location>
</feature>
<dbReference type="EMBL" id="JABRWJ010000007">
    <property type="protein sequence ID" value="NRF70118.1"/>
    <property type="molecule type" value="Genomic_DNA"/>
</dbReference>
<accession>A0ABX2ENC2</accession>
<sequence length="166" mass="18993">MRALSIRPIVSVLAAASCLASTAALAGTVEVQFVEPDKYADARDGLHRREDVMKAFADRLKQLGEKRLPPSQSLRIEVLDIDLAGDAFPRVALRDTRVLRGRADWPRMHLRYTLREGDKVLKNGEEHISDMNYLMSTRLWKDEPFPYEKRMLDQWFSERIAAAPAR</sequence>
<evidence type="ECO:0000256" key="1">
    <source>
        <dbReference type="SAM" id="SignalP"/>
    </source>
</evidence>
<keyword evidence="1" id="KW-0732">Signal</keyword>
<keyword evidence="3" id="KW-1185">Reference proteome</keyword>
<dbReference type="RefSeq" id="WP_173128368.1">
    <property type="nucleotide sequence ID" value="NZ_JABRWJ010000007.1"/>
</dbReference>
<evidence type="ECO:0000313" key="2">
    <source>
        <dbReference type="EMBL" id="NRF70118.1"/>
    </source>
</evidence>
<feature type="signal peptide" evidence="1">
    <location>
        <begin position="1"/>
        <end position="26"/>
    </location>
</feature>